<feature type="transmembrane region" description="Helical" evidence="6">
    <location>
        <begin position="495"/>
        <end position="517"/>
    </location>
</feature>
<keyword evidence="3 6" id="KW-1133">Transmembrane helix</keyword>
<comment type="caution">
    <text evidence="8">The sequence shown here is derived from an EMBL/GenBank/DDBJ whole genome shotgun (WGS) entry which is preliminary data.</text>
</comment>
<comment type="subcellular location">
    <subcellularLocation>
        <location evidence="1">Membrane</location>
        <topology evidence="1">Multi-pass membrane protein</topology>
    </subcellularLocation>
</comment>
<accession>A0AAD5YSV1</accession>
<feature type="compositionally biased region" description="Basic and acidic residues" evidence="5">
    <location>
        <begin position="49"/>
        <end position="60"/>
    </location>
</feature>
<evidence type="ECO:0000256" key="1">
    <source>
        <dbReference type="ARBA" id="ARBA00004141"/>
    </source>
</evidence>
<evidence type="ECO:0000256" key="3">
    <source>
        <dbReference type="ARBA" id="ARBA00022989"/>
    </source>
</evidence>
<evidence type="ECO:0000256" key="2">
    <source>
        <dbReference type="ARBA" id="ARBA00022692"/>
    </source>
</evidence>
<feature type="transmembrane region" description="Helical" evidence="6">
    <location>
        <begin position="186"/>
        <end position="208"/>
    </location>
</feature>
<feature type="transmembrane region" description="Helical" evidence="6">
    <location>
        <begin position="361"/>
        <end position="381"/>
    </location>
</feature>
<feature type="transmembrane region" description="Helical" evidence="6">
    <location>
        <begin position="161"/>
        <end position="180"/>
    </location>
</feature>
<evidence type="ECO:0000259" key="7">
    <source>
        <dbReference type="PROSITE" id="PS50850"/>
    </source>
</evidence>
<dbReference type="AlphaFoldDB" id="A0AAD5YSV1"/>
<proteinExistence type="predicted"/>
<dbReference type="PROSITE" id="PS50850">
    <property type="entry name" value="MFS"/>
    <property type="match status" value="1"/>
</dbReference>
<evidence type="ECO:0000256" key="5">
    <source>
        <dbReference type="SAM" id="MobiDB-lite"/>
    </source>
</evidence>
<feature type="region of interest" description="Disordered" evidence="5">
    <location>
        <begin position="45"/>
        <end position="64"/>
    </location>
</feature>
<dbReference type="Gene3D" id="1.20.1250.20">
    <property type="entry name" value="MFS general substrate transporter like domains"/>
    <property type="match status" value="1"/>
</dbReference>
<dbReference type="InterPro" id="IPR011701">
    <property type="entry name" value="MFS"/>
</dbReference>
<dbReference type="GO" id="GO:0022857">
    <property type="term" value="F:transmembrane transporter activity"/>
    <property type="evidence" value="ECO:0007669"/>
    <property type="project" value="InterPro"/>
</dbReference>
<organism evidence="8 9">
    <name type="scientific">Leucocoprinus birnbaumii</name>
    <dbReference type="NCBI Taxonomy" id="56174"/>
    <lineage>
        <taxon>Eukaryota</taxon>
        <taxon>Fungi</taxon>
        <taxon>Dikarya</taxon>
        <taxon>Basidiomycota</taxon>
        <taxon>Agaricomycotina</taxon>
        <taxon>Agaricomycetes</taxon>
        <taxon>Agaricomycetidae</taxon>
        <taxon>Agaricales</taxon>
        <taxon>Agaricineae</taxon>
        <taxon>Agaricaceae</taxon>
        <taxon>Leucocoprinus</taxon>
    </lineage>
</organism>
<dbReference type="PANTHER" id="PTHR23502">
    <property type="entry name" value="MAJOR FACILITATOR SUPERFAMILY"/>
    <property type="match status" value="1"/>
</dbReference>
<dbReference type="CDD" id="cd17323">
    <property type="entry name" value="MFS_Tpo1_MDR_like"/>
    <property type="match status" value="1"/>
</dbReference>
<dbReference type="GO" id="GO:0005886">
    <property type="term" value="C:plasma membrane"/>
    <property type="evidence" value="ECO:0007669"/>
    <property type="project" value="TreeGrafter"/>
</dbReference>
<keyword evidence="9" id="KW-1185">Reference proteome</keyword>
<feature type="transmembrane region" description="Helical" evidence="6">
    <location>
        <begin position="427"/>
        <end position="454"/>
    </location>
</feature>
<dbReference type="SUPFAM" id="SSF103473">
    <property type="entry name" value="MFS general substrate transporter"/>
    <property type="match status" value="1"/>
</dbReference>
<evidence type="ECO:0000313" key="9">
    <source>
        <dbReference type="Proteomes" id="UP001213000"/>
    </source>
</evidence>
<dbReference type="FunFam" id="1.20.1250.20:FF:000082">
    <property type="entry name" value="MFS multidrug transporter, putative"/>
    <property type="match status" value="1"/>
</dbReference>
<protein>
    <recommendedName>
        <fullName evidence="7">Major facilitator superfamily (MFS) profile domain-containing protein</fullName>
    </recommendedName>
</protein>
<evidence type="ECO:0000313" key="8">
    <source>
        <dbReference type="EMBL" id="KAJ3570415.1"/>
    </source>
</evidence>
<gene>
    <name evidence="8" type="ORF">NP233_g4421</name>
</gene>
<reference evidence="8" key="1">
    <citation type="submission" date="2022-07" db="EMBL/GenBank/DDBJ databases">
        <title>Genome Sequence of Leucocoprinus birnbaumii.</title>
        <authorList>
            <person name="Buettner E."/>
        </authorList>
    </citation>
    <scope>NUCLEOTIDE SEQUENCE</scope>
    <source>
        <strain evidence="8">VT141</strain>
    </source>
</reference>
<name>A0AAD5YSV1_9AGAR</name>
<dbReference type="EMBL" id="JANIEX010000239">
    <property type="protein sequence ID" value="KAJ3570415.1"/>
    <property type="molecule type" value="Genomic_DNA"/>
</dbReference>
<dbReference type="InterPro" id="IPR036259">
    <property type="entry name" value="MFS_trans_sf"/>
</dbReference>
<feature type="transmembrane region" description="Helical" evidence="6">
    <location>
        <begin position="319"/>
        <end position="341"/>
    </location>
</feature>
<feature type="transmembrane region" description="Helical" evidence="6">
    <location>
        <begin position="135"/>
        <end position="152"/>
    </location>
</feature>
<keyword evidence="2 6" id="KW-0812">Transmembrane</keyword>
<feature type="transmembrane region" description="Helical" evidence="6">
    <location>
        <begin position="402"/>
        <end position="421"/>
    </location>
</feature>
<dbReference type="InterPro" id="IPR020846">
    <property type="entry name" value="MFS_dom"/>
</dbReference>
<feature type="transmembrane region" description="Helical" evidence="6">
    <location>
        <begin position="95"/>
        <end position="115"/>
    </location>
</feature>
<dbReference type="PANTHER" id="PTHR23502:SF134">
    <property type="entry name" value="MAJOR FACILITATOR SUPERFAMILY (MFS) PROFILE DOMAIN-CONTAINING PROTEIN-RELATED"/>
    <property type="match status" value="1"/>
</dbReference>
<dbReference type="Proteomes" id="UP001213000">
    <property type="component" value="Unassembled WGS sequence"/>
</dbReference>
<feature type="transmembrane region" description="Helical" evidence="6">
    <location>
        <begin position="220"/>
        <end position="241"/>
    </location>
</feature>
<feature type="domain" description="Major facilitator superfamily (MFS) profile" evidence="7">
    <location>
        <begin position="95"/>
        <end position="521"/>
    </location>
</feature>
<keyword evidence="4 6" id="KW-0472">Membrane</keyword>
<dbReference type="Pfam" id="PF07690">
    <property type="entry name" value="MFS_1"/>
    <property type="match status" value="1"/>
</dbReference>
<evidence type="ECO:0000256" key="6">
    <source>
        <dbReference type="SAM" id="Phobius"/>
    </source>
</evidence>
<feature type="transmembrane region" description="Helical" evidence="6">
    <location>
        <begin position="253"/>
        <end position="271"/>
    </location>
</feature>
<sequence>MSRADEALHDIDLSERVITPTVVHFGPSSPISEHTTPQLTVMETETQVEQDKDGNSKEKGIQATEDESTKTIYVEFEPKDPRDPMYFPKRKKWGITLLACFSTLVASSTASGYNLGFPSMTRDLNATEFQATQGLSMYALGFGIVPLVTASFSEEFGRQPLYFWSGIGFLIMYIMVGLAQNIQTVIIGRFLQGAFGSTAATMVGGTIADIWAPAERGLPMSIFSIVALAGNGFGPLIAGWIELNPRLQWRWIQWIQLIYAGTYVILIPFILHETRSTIVITKIAQRLRKKTGDKRYRARVEDEGVNLKKLIWISCTRPVWLMISEPIVASFSLWFGFAWGVNYCMIESIGTVFTTLHDFNSGQVGLVFLSMIVAPMLGFGTNFIQEHLYKKYFPTRGPEARLYLAMVAGVILPSAMFIYAWTAFPRIHWIAPIIGITVFIWGIFMIYTAVFSYLADCYGPFASSALAGQSLARNITALSFPLFTQQMYRQLGFPWANTLFAFIALLLMPIPFVLFRWGPAIRRGSKFSRLVMEADEAKAAEEAKRAKEKAELTSEV</sequence>
<evidence type="ECO:0000256" key="4">
    <source>
        <dbReference type="ARBA" id="ARBA00023136"/>
    </source>
</evidence>